<protein>
    <submittedName>
        <fullName evidence="1">Uncharacterized protein</fullName>
    </submittedName>
</protein>
<evidence type="ECO:0000313" key="2">
    <source>
        <dbReference type="Proteomes" id="UP000821845"/>
    </source>
</evidence>
<name>A0ACB7RSY0_HYAAI</name>
<accession>A0ACB7RSY0</accession>
<comment type="caution">
    <text evidence="1">The sequence shown here is derived from an EMBL/GenBank/DDBJ whole genome shotgun (WGS) entry which is preliminary data.</text>
</comment>
<gene>
    <name evidence="1" type="ORF">HPB50_027030</name>
</gene>
<dbReference type="Proteomes" id="UP000821845">
    <property type="component" value="Chromosome 8"/>
</dbReference>
<reference evidence="1" key="1">
    <citation type="submission" date="2020-05" db="EMBL/GenBank/DDBJ databases">
        <title>Large-scale comparative analyses of tick genomes elucidate their genetic diversity and vector capacities.</title>
        <authorList>
            <person name="Jia N."/>
            <person name="Wang J."/>
            <person name="Shi W."/>
            <person name="Du L."/>
            <person name="Sun Y."/>
            <person name="Zhan W."/>
            <person name="Jiang J."/>
            <person name="Wang Q."/>
            <person name="Zhang B."/>
            <person name="Ji P."/>
            <person name="Sakyi L.B."/>
            <person name="Cui X."/>
            <person name="Yuan T."/>
            <person name="Jiang B."/>
            <person name="Yang W."/>
            <person name="Lam T.T.-Y."/>
            <person name="Chang Q."/>
            <person name="Ding S."/>
            <person name="Wang X."/>
            <person name="Zhu J."/>
            <person name="Ruan X."/>
            <person name="Zhao L."/>
            <person name="Wei J."/>
            <person name="Que T."/>
            <person name="Du C."/>
            <person name="Cheng J."/>
            <person name="Dai P."/>
            <person name="Han X."/>
            <person name="Huang E."/>
            <person name="Gao Y."/>
            <person name="Liu J."/>
            <person name="Shao H."/>
            <person name="Ye R."/>
            <person name="Li L."/>
            <person name="Wei W."/>
            <person name="Wang X."/>
            <person name="Wang C."/>
            <person name="Yang T."/>
            <person name="Huo Q."/>
            <person name="Li W."/>
            <person name="Guo W."/>
            <person name="Chen H."/>
            <person name="Zhou L."/>
            <person name="Ni X."/>
            <person name="Tian J."/>
            <person name="Zhou Y."/>
            <person name="Sheng Y."/>
            <person name="Liu T."/>
            <person name="Pan Y."/>
            <person name="Xia L."/>
            <person name="Li J."/>
            <person name="Zhao F."/>
            <person name="Cao W."/>
        </authorList>
    </citation>
    <scope>NUCLEOTIDE SEQUENCE</scope>
    <source>
        <strain evidence="1">Hyas-2018</strain>
    </source>
</reference>
<evidence type="ECO:0000313" key="1">
    <source>
        <dbReference type="EMBL" id="KAH6924959.1"/>
    </source>
</evidence>
<organism evidence="1 2">
    <name type="scientific">Hyalomma asiaticum</name>
    <name type="common">Tick</name>
    <dbReference type="NCBI Taxonomy" id="266040"/>
    <lineage>
        <taxon>Eukaryota</taxon>
        <taxon>Metazoa</taxon>
        <taxon>Ecdysozoa</taxon>
        <taxon>Arthropoda</taxon>
        <taxon>Chelicerata</taxon>
        <taxon>Arachnida</taxon>
        <taxon>Acari</taxon>
        <taxon>Parasitiformes</taxon>
        <taxon>Ixodida</taxon>
        <taxon>Ixodoidea</taxon>
        <taxon>Ixodidae</taxon>
        <taxon>Hyalomminae</taxon>
        <taxon>Hyalomma</taxon>
    </lineage>
</organism>
<sequence>MADTPEDFPPFFTLSSTMGRSRAYDLLLREAGKILNCPPSRVPLSHSHRGAAHAAPNGTLLLVWPSDHDRATRRRTPFCAISVYGQQPRSLLCSCVAIPACRGSCRGHVEPPCTRADPLFPAIMHGPAGNQRPATRGGKQQLRNRTGGTTFLRCLVLLLGAFHPSPNCPLLAPSHHGQQQSAAC</sequence>
<keyword evidence="2" id="KW-1185">Reference proteome</keyword>
<proteinExistence type="predicted"/>
<dbReference type="EMBL" id="CM023488">
    <property type="protein sequence ID" value="KAH6924959.1"/>
    <property type="molecule type" value="Genomic_DNA"/>
</dbReference>